<dbReference type="PROSITE" id="PS51257">
    <property type="entry name" value="PROKAR_LIPOPROTEIN"/>
    <property type="match status" value="1"/>
</dbReference>
<dbReference type="Proteomes" id="UP000318422">
    <property type="component" value="Unassembled WGS sequence"/>
</dbReference>
<gene>
    <name evidence="2" type="ORF">ZRA01_32030</name>
</gene>
<dbReference type="InterPro" id="IPR038706">
    <property type="entry name" value="Type_VI_SciN-like_sf"/>
</dbReference>
<dbReference type="PANTHER" id="PTHR37625">
    <property type="entry name" value="OUTER MEMBRANE LIPOPROTEIN-RELATED"/>
    <property type="match status" value="1"/>
</dbReference>
<keyword evidence="2" id="KW-0449">Lipoprotein</keyword>
<feature type="chain" id="PRO_5021354452" evidence="1">
    <location>
        <begin position="27"/>
        <end position="163"/>
    </location>
</feature>
<keyword evidence="3" id="KW-1185">Reference proteome</keyword>
<protein>
    <submittedName>
        <fullName evidence="2">Type VI secretion system-associated lipoprotein</fullName>
    </submittedName>
</protein>
<feature type="signal peptide" evidence="1">
    <location>
        <begin position="1"/>
        <end position="26"/>
    </location>
</feature>
<evidence type="ECO:0000313" key="3">
    <source>
        <dbReference type="Proteomes" id="UP000318422"/>
    </source>
</evidence>
<accession>A0A4Y4D2X9</accession>
<dbReference type="NCBIfam" id="TIGR03352">
    <property type="entry name" value="VI_chp_3"/>
    <property type="match status" value="1"/>
</dbReference>
<comment type="caution">
    <text evidence="2">The sequence shown here is derived from an EMBL/GenBank/DDBJ whole genome shotgun (WGS) entry which is preliminary data.</text>
</comment>
<proteinExistence type="predicted"/>
<dbReference type="RefSeq" id="WP_170183004.1">
    <property type="nucleotide sequence ID" value="NZ_BJNV01000067.1"/>
</dbReference>
<name>A0A4Y4D2X9_ZOORA</name>
<keyword evidence="1" id="KW-0732">Signal</keyword>
<dbReference type="EMBL" id="BJNV01000067">
    <property type="protein sequence ID" value="GEC97130.1"/>
    <property type="molecule type" value="Genomic_DNA"/>
</dbReference>
<dbReference type="Pfam" id="PF12790">
    <property type="entry name" value="T6SS-SciN"/>
    <property type="match status" value="1"/>
</dbReference>
<reference evidence="2 3" key="1">
    <citation type="submission" date="2019-06" db="EMBL/GenBank/DDBJ databases">
        <title>Whole genome shotgun sequence of Zoogloea ramigera NBRC 15342.</title>
        <authorList>
            <person name="Hosoyama A."/>
            <person name="Uohara A."/>
            <person name="Ohji S."/>
            <person name="Ichikawa N."/>
        </authorList>
    </citation>
    <scope>NUCLEOTIDE SEQUENCE [LARGE SCALE GENOMIC DNA]</scope>
    <source>
        <strain evidence="2 3">NBRC 15342</strain>
    </source>
</reference>
<evidence type="ECO:0000313" key="2">
    <source>
        <dbReference type="EMBL" id="GEC97130.1"/>
    </source>
</evidence>
<organism evidence="2 3">
    <name type="scientific">Zoogloea ramigera</name>
    <dbReference type="NCBI Taxonomy" id="350"/>
    <lineage>
        <taxon>Bacteria</taxon>
        <taxon>Pseudomonadati</taxon>
        <taxon>Pseudomonadota</taxon>
        <taxon>Betaproteobacteria</taxon>
        <taxon>Rhodocyclales</taxon>
        <taxon>Zoogloeaceae</taxon>
        <taxon>Zoogloea</taxon>
    </lineage>
</organism>
<dbReference type="InterPro" id="IPR017734">
    <property type="entry name" value="T6SS_SciN"/>
</dbReference>
<dbReference type="Gene3D" id="2.60.40.4150">
    <property type="entry name" value="Type VI secretion system, lipoprotein SciN"/>
    <property type="match status" value="1"/>
</dbReference>
<sequence>MLPLRRLALTALAALALAGCAGKPIALPPIFKPDPTVVRLQLTADAMVNADSRGRATPVVVRYYVLQNTAAFDSADFFSLFERDEALLGAAQLVREEATLRPGQTLKVELSPQGEAKHLAVLAAYRDVNKIRWRATAPIPQNKTTAYTVRVGAQGISISPQSP</sequence>
<dbReference type="AlphaFoldDB" id="A0A4Y4D2X9"/>
<evidence type="ECO:0000256" key="1">
    <source>
        <dbReference type="SAM" id="SignalP"/>
    </source>
</evidence>
<dbReference type="PANTHER" id="PTHR37625:SF4">
    <property type="entry name" value="OUTER MEMBRANE LIPOPROTEIN"/>
    <property type="match status" value="1"/>
</dbReference>